<dbReference type="GO" id="GO:0003724">
    <property type="term" value="F:RNA helicase activity"/>
    <property type="evidence" value="ECO:0007669"/>
    <property type="project" value="UniProtKB-EC"/>
</dbReference>
<evidence type="ECO:0000256" key="1">
    <source>
        <dbReference type="ARBA" id="ARBA00012552"/>
    </source>
</evidence>
<dbReference type="Proteomes" id="UP000193648">
    <property type="component" value="Unassembled WGS sequence"/>
</dbReference>
<dbReference type="InterPro" id="IPR027417">
    <property type="entry name" value="P-loop_NTPase"/>
</dbReference>
<dbReference type="SMART" id="SM00490">
    <property type="entry name" value="HELICc"/>
    <property type="match status" value="1"/>
</dbReference>
<dbReference type="PANTHER" id="PTHR47958">
    <property type="entry name" value="ATP-DEPENDENT RNA HELICASE DBP3"/>
    <property type="match status" value="1"/>
</dbReference>
<dbReference type="EC" id="3.6.4.13" evidence="1"/>
<dbReference type="STRING" id="64571.A0A1Y2G5Z2"/>
<dbReference type="SUPFAM" id="SSF52540">
    <property type="entry name" value="P-loop containing nucleoside triphosphate hydrolases"/>
    <property type="match status" value="2"/>
</dbReference>
<keyword evidence="4" id="KW-0347">Helicase</keyword>
<accession>A0A1Y2G5Z2</accession>
<evidence type="ECO:0000256" key="7">
    <source>
        <dbReference type="SAM" id="MobiDB-lite"/>
    </source>
</evidence>
<dbReference type="AlphaFoldDB" id="A0A1Y2G5Z2"/>
<dbReference type="InParanoid" id="A0A1Y2G5Z2"/>
<dbReference type="GO" id="GO:0003676">
    <property type="term" value="F:nucleic acid binding"/>
    <property type="evidence" value="ECO:0007669"/>
    <property type="project" value="InterPro"/>
</dbReference>
<reference evidence="11 12" key="1">
    <citation type="submission" date="2016-07" db="EMBL/GenBank/DDBJ databases">
        <title>Pervasive Adenine N6-methylation of Active Genes in Fungi.</title>
        <authorList>
            <consortium name="DOE Joint Genome Institute"/>
            <person name="Mondo S.J."/>
            <person name="Dannebaum R.O."/>
            <person name="Kuo R.C."/>
            <person name="Labutti K."/>
            <person name="Haridas S."/>
            <person name="Kuo A."/>
            <person name="Salamov A."/>
            <person name="Ahrendt S.R."/>
            <person name="Lipzen A."/>
            <person name="Sullivan W."/>
            <person name="Andreopoulos W.B."/>
            <person name="Clum A."/>
            <person name="Lindquist E."/>
            <person name="Daum C."/>
            <person name="Ramamoorthy G.K."/>
            <person name="Gryganskyi A."/>
            <person name="Culley D."/>
            <person name="Magnuson J.K."/>
            <person name="James T.Y."/>
            <person name="O'Malley M.A."/>
            <person name="Stajich J.E."/>
            <person name="Spatafora J.W."/>
            <person name="Visel A."/>
            <person name="Grigoriev I.V."/>
        </authorList>
    </citation>
    <scope>NUCLEOTIDE SEQUENCE [LARGE SCALE GENOMIC DNA]</scope>
    <source>
        <strain evidence="11 12">NRRL 3116</strain>
    </source>
</reference>
<evidence type="ECO:0000313" key="11">
    <source>
        <dbReference type="EMBL" id="ORY96072.1"/>
    </source>
</evidence>
<dbReference type="Gene3D" id="3.40.50.300">
    <property type="entry name" value="P-loop containing nucleotide triphosphate hydrolases"/>
    <property type="match status" value="3"/>
</dbReference>
<evidence type="ECO:0000259" key="8">
    <source>
        <dbReference type="PROSITE" id="PS51192"/>
    </source>
</evidence>
<dbReference type="InterPro" id="IPR001650">
    <property type="entry name" value="Helicase_C-like"/>
</dbReference>
<dbReference type="GO" id="GO:0016787">
    <property type="term" value="F:hydrolase activity"/>
    <property type="evidence" value="ECO:0007669"/>
    <property type="project" value="UniProtKB-KW"/>
</dbReference>
<keyword evidence="3 11" id="KW-0378">Hydrolase</keyword>
<organism evidence="11 12">
    <name type="scientific">Lobosporangium transversale</name>
    <dbReference type="NCBI Taxonomy" id="64571"/>
    <lineage>
        <taxon>Eukaryota</taxon>
        <taxon>Fungi</taxon>
        <taxon>Fungi incertae sedis</taxon>
        <taxon>Mucoromycota</taxon>
        <taxon>Mortierellomycotina</taxon>
        <taxon>Mortierellomycetes</taxon>
        <taxon>Mortierellales</taxon>
        <taxon>Mortierellaceae</taxon>
        <taxon>Lobosporangium</taxon>
    </lineage>
</organism>
<dbReference type="RefSeq" id="XP_021875499.1">
    <property type="nucleotide sequence ID" value="XM_022026086.1"/>
</dbReference>
<gene>
    <name evidence="11" type="ORF">BCR41DRAFT_364901</name>
</gene>
<proteinExistence type="predicted"/>
<dbReference type="PROSITE" id="PS51195">
    <property type="entry name" value="Q_MOTIF"/>
    <property type="match status" value="1"/>
</dbReference>
<dbReference type="PROSITE" id="PS51194">
    <property type="entry name" value="HELICASE_CTER"/>
    <property type="match status" value="1"/>
</dbReference>
<feature type="compositionally biased region" description="Basic and acidic residues" evidence="7">
    <location>
        <begin position="623"/>
        <end position="634"/>
    </location>
</feature>
<dbReference type="CDD" id="cd18787">
    <property type="entry name" value="SF2_C_DEAD"/>
    <property type="match status" value="1"/>
</dbReference>
<dbReference type="InterPro" id="IPR011545">
    <property type="entry name" value="DEAD/DEAH_box_helicase_dom"/>
</dbReference>
<evidence type="ECO:0000256" key="3">
    <source>
        <dbReference type="ARBA" id="ARBA00022801"/>
    </source>
</evidence>
<keyword evidence="5" id="KW-0067">ATP-binding</keyword>
<dbReference type="EMBL" id="MCFF01000078">
    <property type="protein sequence ID" value="ORY96072.1"/>
    <property type="molecule type" value="Genomic_DNA"/>
</dbReference>
<evidence type="ECO:0000256" key="2">
    <source>
        <dbReference type="ARBA" id="ARBA00022741"/>
    </source>
</evidence>
<dbReference type="InterPro" id="IPR044742">
    <property type="entry name" value="DEAD/DEAH_RhlB"/>
</dbReference>
<dbReference type="OrthoDB" id="18170at2759"/>
<evidence type="ECO:0000313" key="12">
    <source>
        <dbReference type="Proteomes" id="UP000193648"/>
    </source>
</evidence>
<keyword evidence="12" id="KW-1185">Reference proteome</keyword>
<feature type="compositionally biased region" description="Polar residues" evidence="7">
    <location>
        <begin position="613"/>
        <end position="622"/>
    </location>
</feature>
<feature type="domain" description="Helicase ATP-binding" evidence="8">
    <location>
        <begin position="243"/>
        <end position="395"/>
    </location>
</feature>
<keyword evidence="2" id="KW-0547">Nucleotide-binding</keyword>
<evidence type="ECO:0000256" key="6">
    <source>
        <dbReference type="PROSITE-ProRule" id="PRU00552"/>
    </source>
</evidence>
<dbReference type="Pfam" id="PF00271">
    <property type="entry name" value="Helicase_C"/>
    <property type="match status" value="1"/>
</dbReference>
<dbReference type="GeneID" id="33567929"/>
<comment type="caution">
    <text evidence="11">The sequence shown here is derived from an EMBL/GenBank/DDBJ whole genome shotgun (WGS) entry which is preliminary data.</text>
</comment>
<dbReference type="Pfam" id="PF00270">
    <property type="entry name" value="DEAD"/>
    <property type="match status" value="2"/>
</dbReference>
<protein>
    <recommendedName>
        <fullName evidence="1">RNA helicase</fullName>
        <ecNumber evidence="1">3.6.4.13</ecNumber>
    </recommendedName>
</protein>
<evidence type="ECO:0000256" key="5">
    <source>
        <dbReference type="ARBA" id="ARBA00022840"/>
    </source>
</evidence>
<feature type="compositionally biased region" description="Polar residues" evidence="7">
    <location>
        <begin position="636"/>
        <end position="648"/>
    </location>
</feature>
<feature type="domain" description="Helicase C-terminal" evidence="9">
    <location>
        <begin position="437"/>
        <end position="606"/>
    </location>
</feature>
<sequence length="656" mass="72572">MLVPRTVSARKTNDHAGARLPSLAEANALLTLQRQHKEQQQQQLKEAVNSIQYNDDHGHTDDGYISPRGVVETSSFFDGAVAMVSHTLSQRPPQDIKLASFICGCDGELTSNTTQHFVCSLKCRQNSAHEPPGMISPIFEPHMRPQLQINENAIFHSEVPHLRSYSSSRIVASITGYRDSPRTESLSTKEVKALRESLHIHVQGKHAPKPIQCFEDCSLPTKLLSNLVDNGFTQPRDVQMQAIPAGLYGRDMIISAETGSGKTAAFLIPIITHVYGLAQLPGDGMIGPYALIIAPTRELAMQIEDVTKKMVRVATPGRILDILTKQSEVSFSNVFCLVLDEVDLMFSMGFRKQMKKILDILPEPPNGRQSIVCSATITKQVEQLIGTLMNSDHLRIRVGAIKEQASIKETSNPKFADVFSPASKIKQTVIWIENGSKKKQLLSLLKDAKYFRPPVLVFVESRIGAELLAHVIRVKCPGITTVAMHGDKSPEERIGALKLITDGAIEVIVATGLLARGLDLKVATVINFDMAPSLQEYVHRVGRANPEAARKAAVGIKNGPRLRGMAWAITFINSDHQYILAEFANMLHKLEFDQVTPLPPELKRLVVSHVKHQASTTQTQSIHENKNPMKREADDSSQARQQSHSLSQRGKKKKNK</sequence>
<dbReference type="SMART" id="SM00487">
    <property type="entry name" value="DEXDc"/>
    <property type="match status" value="1"/>
</dbReference>
<dbReference type="CDD" id="cd00268">
    <property type="entry name" value="DEADc"/>
    <property type="match status" value="1"/>
</dbReference>
<evidence type="ECO:0000259" key="10">
    <source>
        <dbReference type="PROSITE" id="PS51195"/>
    </source>
</evidence>
<dbReference type="InterPro" id="IPR014001">
    <property type="entry name" value="Helicase_ATP-bd"/>
</dbReference>
<dbReference type="PROSITE" id="PS51192">
    <property type="entry name" value="HELICASE_ATP_BIND_1"/>
    <property type="match status" value="1"/>
</dbReference>
<feature type="short sequence motif" description="Q motif" evidence="6">
    <location>
        <begin position="212"/>
        <end position="240"/>
    </location>
</feature>
<feature type="region of interest" description="Disordered" evidence="7">
    <location>
        <begin position="610"/>
        <end position="656"/>
    </location>
</feature>
<feature type="domain" description="DEAD-box RNA helicase Q" evidence="10">
    <location>
        <begin position="212"/>
        <end position="240"/>
    </location>
</feature>
<dbReference type="InterPro" id="IPR014014">
    <property type="entry name" value="RNA_helicase_DEAD_Q_motif"/>
</dbReference>
<dbReference type="GO" id="GO:0005524">
    <property type="term" value="F:ATP binding"/>
    <property type="evidence" value="ECO:0007669"/>
    <property type="project" value="UniProtKB-KW"/>
</dbReference>
<name>A0A1Y2G5Z2_9FUNG</name>
<evidence type="ECO:0000259" key="9">
    <source>
        <dbReference type="PROSITE" id="PS51194"/>
    </source>
</evidence>
<evidence type="ECO:0000256" key="4">
    <source>
        <dbReference type="ARBA" id="ARBA00022806"/>
    </source>
</evidence>